<dbReference type="EMBL" id="FPHF01000098">
    <property type="protein sequence ID" value="SFV67722.1"/>
    <property type="molecule type" value="Genomic_DNA"/>
</dbReference>
<name>A0A1W1CPT6_9ZZZZ</name>
<sequence>MKSLIIMTIIALATMSVLAGCEKPDYQHPGYRSGKVK</sequence>
<accession>A0A1W1CPT6</accession>
<protein>
    <recommendedName>
        <fullName evidence="2">Lipoprotein</fullName>
    </recommendedName>
</protein>
<organism evidence="1">
    <name type="scientific">hydrothermal vent metagenome</name>
    <dbReference type="NCBI Taxonomy" id="652676"/>
    <lineage>
        <taxon>unclassified sequences</taxon>
        <taxon>metagenomes</taxon>
        <taxon>ecological metagenomes</taxon>
    </lineage>
</organism>
<gene>
    <name evidence="1" type="ORF">MNB_SM-4-1473</name>
</gene>
<evidence type="ECO:0000313" key="1">
    <source>
        <dbReference type="EMBL" id="SFV67722.1"/>
    </source>
</evidence>
<reference evidence="1" key="1">
    <citation type="submission" date="2016-10" db="EMBL/GenBank/DDBJ databases">
        <authorList>
            <person name="de Groot N.N."/>
        </authorList>
    </citation>
    <scope>NUCLEOTIDE SEQUENCE</scope>
</reference>
<proteinExistence type="predicted"/>
<dbReference type="PROSITE" id="PS51257">
    <property type="entry name" value="PROKAR_LIPOPROTEIN"/>
    <property type="match status" value="1"/>
</dbReference>
<dbReference type="AlphaFoldDB" id="A0A1W1CPT6"/>
<evidence type="ECO:0008006" key="2">
    <source>
        <dbReference type="Google" id="ProtNLM"/>
    </source>
</evidence>